<feature type="non-terminal residue" evidence="2">
    <location>
        <position position="165"/>
    </location>
</feature>
<comment type="caution">
    <text evidence="2">The sequence shown here is derived from an EMBL/GenBank/DDBJ whole genome shotgun (WGS) entry which is preliminary data.</text>
</comment>
<proteinExistence type="predicted"/>
<feature type="compositionally biased region" description="Basic and acidic residues" evidence="1">
    <location>
        <begin position="75"/>
        <end position="86"/>
    </location>
</feature>
<evidence type="ECO:0000256" key="1">
    <source>
        <dbReference type="SAM" id="MobiDB-lite"/>
    </source>
</evidence>
<accession>A0A7J6S0Y9</accession>
<protein>
    <submittedName>
        <fullName evidence="2">Uncharacterized protein</fullName>
    </submittedName>
</protein>
<gene>
    <name evidence="2" type="ORF">FOZ62_007198</name>
</gene>
<reference evidence="2 3" key="1">
    <citation type="submission" date="2020-04" db="EMBL/GenBank/DDBJ databases">
        <title>Perkinsus olseni comparative genomics.</title>
        <authorList>
            <person name="Bogema D.R."/>
        </authorList>
    </citation>
    <scope>NUCLEOTIDE SEQUENCE [LARGE SCALE GENOMIC DNA]</scope>
    <source>
        <strain evidence="2">ATCC PRA-205</strain>
    </source>
</reference>
<dbReference type="EMBL" id="JABANM010018686">
    <property type="protein sequence ID" value="KAF4725710.1"/>
    <property type="molecule type" value="Genomic_DNA"/>
</dbReference>
<feature type="region of interest" description="Disordered" evidence="1">
    <location>
        <begin position="71"/>
        <end position="91"/>
    </location>
</feature>
<feature type="non-terminal residue" evidence="2">
    <location>
        <position position="1"/>
    </location>
</feature>
<sequence length="165" mass="18826">RLMWVQRPSHWASRHVFFHRLRYAVPAVRPLMSRQRPCLVGFQRCFGSASPAVQREDVLKYLPAVTPRVSVASENSKRADKQEVLRHPPMSILTGGEERLDVDEEAQLSEDDQVDEVGQKPKRVRADTFTKRLAKIDQGTDFRLSYSPPKGITLVTNEEQAMEAV</sequence>
<evidence type="ECO:0000313" key="2">
    <source>
        <dbReference type="EMBL" id="KAF4725710.1"/>
    </source>
</evidence>
<organism evidence="2 3">
    <name type="scientific">Perkinsus olseni</name>
    <name type="common">Perkinsus atlanticus</name>
    <dbReference type="NCBI Taxonomy" id="32597"/>
    <lineage>
        <taxon>Eukaryota</taxon>
        <taxon>Sar</taxon>
        <taxon>Alveolata</taxon>
        <taxon>Perkinsozoa</taxon>
        <taxon>Perkinsea</taxon>
        <taxon>Perkinsida</taxon>
        <taxon>Perkinsidae</taxon>
        <taxon>Perkinsus</taxon>
    </lineage>
</organism>
<name>A0A7J6S0Y9_PEROL</name>
<evidence type="ECO:0000313" key="3">
    <source>
        <dbReference type="Proteomes" id="UP000574390"/>
    </source>
</evidence>
<dbReference type="AlphaFoldDB" id="A0A7J6S0Y9"/>
<dbReference type="Proteomes" id="UP000574390">
    <property type="component" value="Unassembled WGS sequence"/>
</dbReference>